<dbReference type="PANTHER" id="PTHR30570">
    <property type="entry name" value="PERIPLASMIC PHOSPHATE BINDING COMPONENT OF PHOSPHATE ABC TRANSPORTER"/>
    <property type="match status" value="1"/>
</dbReference>
<dbReference type="EMBL" id="HG937516">
    <property type="protein sequence ID" value="CDN40644.1"/>
    <property type="molecule type" value="Genomic_DNA"/>
</dbReference>
<sequence length="394" mass="43613">MQLKKRFKLRWYAVGLLVFSSVTIITSACGNFAVLDAQGSSSVQPFLEKMAAAYSQSHNVEINVQGGGSGVGINGIADGSTLIGTASKSPFDTITKNQKVASWKKRKIKTITIAKDAIGLIFVPPANYQGTDFAISQENILDLYDAFAGVKDVALKKFYTGNNIPPDQNIVLKGYARSGGSGASGTAEAFLKDSGFDTGKINANVKEILSTGKYQVGKTVETSESNAEAYTFFKTQAKNRPGSIIYLGLGYILNNLSIIRADGFALMSYINKTTNQQVAPEIKTVANQTYRWVRPFNIMISLNSEKISPIQRFIKWILFSNYDDLVNEQVVSQIKKIYESQGLIELSDAEKKQMFSLDQKVNNLDFKKIVKMHFNNFWTADYDFENSPRFGVKF</sequence>
<evidence type="ECO:0000313" key="4">
    <source>
        <dbReference type="EMBL" id="CDN40644.1"/>
    </source>
</evidence>
<evidence type="ECO:0000259" key="3">
    <source>
        <dbReference type="Pfam" id="PF12849"/>
    </source>
</evidence>
<dbReference type="PANTHER" id="PTHR30570:SF1">
    <property type="entry name" value="PHOSPHATE-BINDING PROTEIN PSTS"/>
    <property type="match status" value="1"/>
</dbReference>
<name>A0A292II82_9MOLU</name>
<evidence type="ECO:0000256" key="2">
    <source>
        <dbReference type="SAM" id="Phobius"/>
    </source>
</evidence>
<keyword evidence="2" id="KW-1133">Transmembrane helix</keyword>
<keyword evidence="2" id="KW-0812">Transmembrane</keyword>
<dbReference type="InterPro" id="IPR024370">
    <property type="entry name" value="PBP_domain"/>
</dbReference>
<organism evidence="4 5">
    <name type="scientific">Mycoplasma amphoriforme A39</name>
    <dbReference type="NCBI Taxonomy" id="572419"/>
    <lineage>
        <taxon>Bacteria</taxon>
        <taxon>Bacillati</taxon>
        <taxon>Mycoplasmatota</taxon>
        <taxon>Mollicutes</taxon>
        <taxon>Mycoplasmataceae</taxon>
        <taxon>Mycoplasma</taxon>
    </lineage>
</organism>
<proteinExistence type="predicted"/>
<protein>
    <recommendedName>
        <fullName evidence="3">PBP domain-containing protein</fullName>
    </recommendedName>
</protein>
<dbReference type="PROSITE" id="PS51257">
    <property type="entry name" value="PROKAR_LIPOPROTEIN"/>
    <property type="match status" value="1"/>
</dbReference>
<feature type="transmembrane region" description="Helical" evidence="2">
    <location>
        <begin position="12"/>
        <end position="35"/>
    </location>
</feature>
<gene>
    <name evidence="4" type="ORF">MAMA39_05260</name>
</gene>
<reference evidence="4 5" key="1">
    <citation type="journal article" date="2015" name="Clin. Infect. Dis.">
        <title>Genomic Investigations unmask Mycoplasma amphoriforme, a new respiratory pathogen.</title>
        <authorList>
            <person name="Gillespie S.H."/>
            <person name="Ling C.L."/>
            <person name="Oravcova K."/>
            <person name="Pinheiro M."/>
            <person name="Wells L."/>
            <person name="Bryant J.M."/>
            <person name="McHugh T.D."/>
            <person name="Bebear C."/>
            <person name="Webster D."/>
            <person name="Harris S.R."/>
            <person name="Seth-Smith H.M."/>
            <person name="Thomson N.R."/>
        </authorList>
    </citation>
    <scope>NUCLEOTIDE SEQUENCE [LARGE SCALE GENOMIC DNA]</scope>
    <source>
        <strain evidence="4 5">A39</strain>
    </source>
</reference>
<feature type="domain" description="PBP" evidence="3">
    <location>
        <begin position="33"/>
        <end position="318"/>
    </location>
</feature>
<dbReference type="SUPFAM" id="SSF53850">
    <property type="entry name" value="Periplasmic binding protein-like II"/>
    <property type="match status" value="1"/>
</dbReference>
<accession>A0A292II82</accession>
<keyword evidence="2" id="KW-0472">Membrane</keyword>
<dbReference type="InterPro" id="IPR050811">
    <property type="entry name" value="Phosphate_ABC_transporter"/>
</dbReference>
<dbReference type="AlphaFoldDB" id="A0A292II82"/>
<evidence type="ECO:0000256" key="1">
    <source>
        <dbReference type="ARBA" id="ARBA00022729"/>
    </source>
</evidence>
<evidence type="ECO:0000313" key="5">
    <source>
        <dbReference type="Proteomes" id="UP000261764"/>
    </source>
</evidence>
<dbReference type="Gene3D" id="3.40.190.10">
    <property type="entry name" value="Periplasmic binding protein-like II"/>
    <property type="match status" value="2"/>
</dbReference>
<dbReference type="Pfam" id="PF12849">
    <property type="entry name" value="PBP_like_2"/>
    <property type="match status" value="1"/>
</dbReference>
<dbReference type="KEGG" id="mamp:MAMA39_05260"/>
<dbReference type="Proteomes" id="UP000261764">
    <property type="component" value="Chromosome I"/>
</dbReference>
<keyword evidence="5" id="KW-1185">Reference proteome</keyword>
<keyword evidence="1" id="KW-0732">Signal</keyword>